<evidence type="ECO:0000313" key="3">
    <source>
        <dbReference type="Proteomes" id="UP001151532"/>
    </source>
</evidence>
<dbReference type="EMBL" id="JAPFFK010000017">
    <property type="protein sequence ID" value="KAJ6700075.1"/>
    <property type="molecule type" value="Genomic_DNA"/>
</dbReference>
<protein>
    <submittedName>
        <fullName evidence="2">Uncharacterized protein</fullName>
    </submittedName>
</protein>
<name>A0A9Q0Q4V2_SALPP</name>
<dbReference type="Proteomes" id="UP001151532">
    <property type="component" value="Chromosome 6"/>
</dbReference>
<evidence type="ECO:0000256" key="1">
    <source>
        <dbReference type="SAM" id="SignalP"/>
    </source>
</evidence>
<sequence length="127" mass="14331">MLRKPSIDVIFPLVLLLLLIVENYVSSLISSISSSMGARWQQHSSLSLSCTTCYRLISQRLQPLSPSQTQTATFHRTAPLKAALILKVIKVLSLNDPHKLNKKATDFKPGNIKLLCWFNCRVWTSLH</sequence>
<feature type="signal peptide" evidence="1">
    <location>
        <begin position="1"/>
        <end position="27"/>
    </location>
</feature>
<gene>
    <name evidence="2" type="ORF">OIU79_013171</name>
</gene>
<comment type="caution">
    <text evidence="2">The sequence shown here is derived from an EMBL/GenBank/DDBJ whole genome shotgun (WGS) entry which is preliminary data.</text>
</comment>
<organism evidence="2 3">
    <name type="scientific">Salix purpurea</name>
    <name type="common">Purple osier willow</name>
    <dbReference type="NCBI Taxonomy" id="77065"/>
    <lineage>
        <taxon>Eukaryota</taxon>
        <taxon>Viridiplantae</taxon>
        <taxon>Streptophyta</taxon>
        <taxon>Embryophyta</taxon>
        <taxon>Tracheophyta</taxon>
        <taxon>Spermatophyta</taxon>
        <taxon>Magnoliopsida</taxon>
        <taxon>eudicotyledons</taxon>
        <taxon>Gunneridae</taxon>
        <taxon>Pentapetalae</taxon>
        <taxon>rosids</taxon>
        <taxon>fabids</taxon>
        <taxon>Malpighiales</taxon>
        <taxon>Salicaceae</taxon>
        <taxon>Saliceae</taxon>
        <taxon>Salix</taxon>
    </lineage>
</organism>
<feature type="chain" id="PRO_5040406512" evidence="1">
    <location>
        <begin position="28"/>
        <end position="127"/>
    </location>
</feature>
<reference evidence="2" key="1">
    <citation type="submission" date="2022-11" db="EMBL/GenBank/DDBJ databases">
        <authorList>
            <person name="Hyden B.L."/>
            <person name="Feng K."/>
            <person name="Yates T."/>
            <person name="Jawdy S."/>
            <person name="Smart L.B."/>
            <person name="Muchero W."/>
        </authorList>
    </citation>
    <scope>NUCLEOTIDE SEQUENCE</scope>
    <source>
        <tissue evidence="2">Shoot tip</tissue>
    </source>
</reference>
<accession>A0A9Q0Q4V2</accession>
<keyword evidence="1" id="KW-0732">Signal</keyword>
<keyword evidence="3" id="KW-1185">Reference proteome</keyword>
<evidence type="ECO:0000313" key="2">
    <source>
        <dbReference type="EMBL" id="KAJ6700075.1"/>
    </source>
</evidence>
<proteinExistence type="predicted"/>
<reference evidence="2" key="2">
    <citation type="journal article" date="2023" name="Int. J. Mol. Sci.">
        <title>De Novo Assembly and Annotation of 11 Diverse Shrub Willow (Salix) Genomes Reveals Novel Gene Organization in Sex-Linked Regions.</title>
        <authorList>
            <person name="Hyden B."/>
            <person name="Feng K."/>
            <person name="Yates T.B."/>
            <person name="Jawdy S."/>
            <person name="Cereghino C."/>
            <person name="Smart L.B."/>
            <person name="Muchero W."/>
        </authorList>
    </citation>
    <scope>NUCLEOTIDE SEQUENCE</scope>
    <source>
        <tissue evidence="2">Shoot tip</tissue>
    </source>
</reference>
<dbReference type="AlphaFoldDB" id="A0A9Q0Q4V2"/>